<dbReference type="EMBL" id="AOUO01000438">
    <property type="protein sequence ID" value="EOD65158.1"/>
    <property type="molecule type" value="Genomic_DNA"/>
</dbReference>
<accession>R1G0Q7</accession>
<comment type="caution">
    <text evidence="2">The sequence shown here is derived from an EMBL/GenBank/DDBJ whole genome shotgun (WGS) entry which is preliminary data.</text>
</comment>
<name>R1G0Q7_9PSEU</name>
<evidence type="ECO:0000313" key="3">
    <source>
        <dbReference type="Proteomes" id="UP000014139"/>
    </source>
</evidence>
<dbReference type="GO" id="GO:0043856">
    <property type="term" value="F:anti-sigma factor antagonist activity"/>
    <property type="evidence" value="ECO:0007669"/>
    <property type="project" value="TreeGrafter"/>
</dbReference>
<keyword evidence="3" id="KW-1185">Reference proteome</keyword>
<evidence type="ECO:0000313" key="2">
    <source>
        <dbReference type="EMBL" id="EOD65158.1"/>
    </source>
</evidence>
<dbReference type="SUPFAM" id="SSF52091">
    <property type="entry name" value="SpoIIaa-like"/>
    <property type="match status" value="1"/>
</dbReference>
<gene>
    <name evidence="2" type="ORF">H480_28191</name>
</gene>
<proteinExistence type="predicted"/>
<dbReference type="PANTHER" id="PTHR33495:SF2">
    <property type="entry name" value="ANTI-SIGMA FACTOR ANTAGONIST TM_1081-RELATED"/>
    <property type="match status" value="1"/>
</dbReference>
<reference evidence="2 3" key="1">
    <citation type="submission" date="2013-02" db="EMBL/GenBank/DDBJ databases">
        <title>Draft genome sequence of Amycolatopsis vancoresmycina strain DSM 44592T.</title>
        <authorList>
            <person name="Kumar S."/>
            <person name="Kaur N."/>
            <person name="Kaur C."/>
            <person name="Raghava G.P.S."/>
            <person name="Mayilraj S."/>
        </authorList>
    </citation>
    <scope>NUCLEOTIDE SEQUENCE [LARGE SCALE GENOMIC DNA]</scope>
    <source>
        <strain evidence="2 3">DSM 44592</strain>
    </source>
</reference>
<dbReference type="InterPro" id="IPR002645">
    <property type="entry name" value="STAS_dom"/>
</dbReference>
<dbReference type="AlphaFoldDB" id="R1G0Q7"/>
<dbReference type="CDD" id="cd07043">
    <property type="entry name" value="STAS_anti-anti-sigma_factors"/>
    <property type="match status" value="1"/>
</dbReference>
<protein>
    <submittedName>
        <fullName evidence="2">Anti-sigma-factor antagonist</fullName>
    </submittedName>
</protein>
<feature type="domain" description="STAS" evidence="1">
    <location>
        <begin position="18"/>
        <end position="85"/>
    </location>
</feature>
<evidence type="ECO:0000259" key="1">
    <source>
        <dbReference type="PROSITE" id="PS50801"/>
    </source>
</evidence>
<dbReference type="Pfam" id="PF01740">
    <property type="entry name" value="STAS"/>
    <property type="match status" value="1"/>
</dbReference>
<dbReference type="PANTHER" id="PTHR33495">
    <property type="entry name" value="ANTI-SIGMA FACTOR ANTAGONIST TM_1081-RELATED-RELATED"/>
    <property type="match status" value="1"/>
</dbReference>
<dbReference type="Gene3D" id="3.30.750.24">
    <property type="entry name" value="STAS domain"/>
    <property type="match status" value="1"/>
</dbReference>
<dbReference type="InterPro" id="IPR036513">
    <property type="entry name" value="STAS_dom_sf"/>
</dbReference>
<sequence length="121" mass="12333">MDCGGSLGIGIAVRRIADSVTVVSVAGEIDSSNGDSLFETLSSALPETTLMIADFGEVTFCGSSGLRALLLVSEACADRGADFVLLPSPVVRRAVEACRLGGVLRLAEAGDTVTTLVTGRS</sequence>
<dbReference type="PROSITE" id="PS50801">
    <property type="entry name" value="STAS"/>
    <property type="match status" value="1"/>
</dbReference>
<organism evidence="2 3">
    <name type="scientific">Amycolatopsis vancoresmycina DSM 44592</name>
    <dbReference type="NCBI Taxonomy" id="1292037"/>
    <lineage>
        <taxon>Bacteria</taxon>
        <taxon>Bacillati</taxon>
        <taxon>Actinomycetota</taxon>
        <taxon>Actinomycetes</taxon>
        <taxon>Pseudonocardiales</taxon>
        <taxon>Pseudonocardiaceae</taxon>
        <taxon>Amycolatopsis</taxon>
    </lineage>
</organism>
<dbReference type="PATRIC" id="fig|1292037.4.peg.5319"/>
<dbReference type="Proteomes" id="UP000014139">
    <property type="component" value="Unassembled WGS sequence"/>
</dbReference>